<protein>
    <submittedName>
        <fullName evidence="1">Uncharacterized protein</fullName>
    </submittedName>
</protein>
<reference evidence="1 2" key="1">
    <citation type="journal article" date="2019" name="Sci. Rep.">
        <title>Orb-weaving spider Araneus ventricosus genome elucidates the spidroin gene catalogue.</title>
        <authorList>
            <person name="Kono N."/>
            <person name="Nakamura H."/>
            <person name="Ohtoshi R."/>
            <person name="Moran D.A.P."/>
            <person name="Shinohara A."/>
            <person name="Yoshida Y."/>
            <person name="Fujiwara M."/>
            <person name="Mori M."/>
            <person name="Tomita M."/>
            <person name="Arakawa K."/>
        </authorList>
    </citation>
    <scope>NUCLEOTIDE SEQUENCE [LARGE SCALE GENOMIC DNA]</scope>
</reference>
<accession>A0A4Y2LDL6</accession>
<keyword evidence="2" id="KW-1185">Reference proteome</keyword>
<evidence type="ECO:0000313" key="1">
    <source>
        <dbReference type="EMBL" id="GBN12589.1"/>
    </source>
</evidence>
<dbReference type="EMBL" id="BGPR01005696">
    <property type="protein sequence ID" value="GBN12589.1"/>
    <property type="molecule type" value="Genomic_DNA"/>
</dbReference>
<dbReference type="AlphaFoldDB" id="A0A4Y2LDL6"/>
<evidence type="ECO:0000313" key="2">
    <source>
        <dbReference type="Proteomes" id="UP000499080"/>
    </source>
</evidence>
<name>A0A4Y2LDL6_ARAVE</name>
<comment type="caution">
    <text evidence="1">The sequence shown here is derived from an EMBL/GenBank/DDBJ whole genome shotgun (WGS) entry which is preliminary data.</text>
</comment>
<gene>
    <name evidence="1" type="ORF">AVEN_226794_1</name>
</gene>
<sequence>MTGIVLHPFQAAKCPVSPQFTHFGSGIFPLILQSRLACSPPHLAYVLLGSLVAGPVRTGRALHPFQATKCPVSPQFTHSSSAIFSLMLQFWVVCYPPHLIHFGRRWQFLTA</sequence>
<organism evidence="1 2">
    <name type="scientific">Araneus ventricosus</name>
    <name type="common">Orbweaver spider</name>
    <name type="synonym">Epeira ventricosa</name>
    <dbReference type="NCBI Taxonomy" id="182803"/>
    <lineage>
        <taxon>Eukaryota</taxon>
        <taxon>Metazoa</taxon>
        <taxon>Ecdysozoa</taxon>
        <taxon>Arthropoda</taxon>
        <taxon>Chelicerata</taxon>
        <taxon>Arachnida</taxon>
        <taxon>Araneae</taxon>
        <taxon>Araneomorphae</taxon>
        <taxon>Entelegynae</taxon>
        <taxon>Araneoidea</taxon>
        <taxon>Araneidae</taxon>
        <taxon>Araneus</taxon>
    </lineage>
</organism>
<proteinExistence type="predicted"/>
<dbReference type="Proteomes" id="UP000499080">
    <property type="component" value="Unassembled WGS sequence"/>
</dbReference>